<dbReference type="GO" id="GO:0030313">
    <property type="term" value="C:cell envelope"/>
    <property type="evidence" value="ECO:0007669"/>
    <property type="project" value="UniProtKB-SubCell"/>
</dbReference>
<evidence type="ECO:0000313" key="7">
    <source>
        <dbReference type="EMBL" id="KFX69189.1"/>
    </source>
</evidence>
<proteinExistence type="predicted"/>
<keyword evidence="2" id="KW-0472">Membrane</keyword>
<dbReference type="InterPro" id="IPR058835">
    <property type="entry name" value="BSH_ALG44"/>
</dbReference>
<dbReference type="Pfam" id="PF25965">
    <property type="entry name" value="Beta-barrel_ALG44"/>
    <property type="match status" value="1"/>
</dbReference>
<name>A0A0A1YKI0_9PSED</name>
<feature type="domain" description="PilZ" evidence="3">
    <location>
        <begin position="20"/>
        <end position="119"/>
    </location>
</feature>
<dbReference type="Proteomes" id="UP000030063">
    <property type="component" value="Unassembled WGS sequence"/>
</dbReference>
<evidence type="ECO:0000259" key="6">
    <source>
        <dbReference type="Pfam" id="PF25965"/>
    </source>
</evidence>
<dbReference type="InterPro" id="IPR050739">
    <property type="entry name" value="MFP"/>
</dbReference>
<accession>A0A0A1YKI0</accession>
<feature type="domain" description="ALG44 helical loop" evidence="4">
    <location>
        <begin position="237"/>
        <end position="263"/>
    </location>
</feature>
<dbReference type="GO" id="GO:0035438">
    <property type="term" value="F:cyclic-di-GMP binding"/>
    <property type="evidence" value="ECO:0007669"/>
    <property type="project" value="InterPro"/>
</dbReference>
<feature type="transmembrane region" description="Helical" evidence="2">
    <location>
        <begin position="163"/>
        <end position="182"/>
    </location>
</feature>
<reference evidence="7 8" key="1">
    <citation type="journal article" date="2014" name="Genome Announc.">
        <title>Draft Genome Sequence of Petroleum Oil-Degrading Marine Bacterium Pseudomonas taeanensis Strain MS-3, Isolated from a Crude Oil-Contaminated Seashore.</title>
        <authorList>
            <person name="Lee S.Y."/>
            <person name="Kim S.H."/>
            <person name="Lee D.G."/>
            <person name="Shin S."/>
            <person name="Yun S.H."/>
            <person name="Choi C.W."/>
            <person name="Chung Y.H."/>
            <person name="Choi J.S."/>
            <person name="Kahng H.Y."/>
            <person name="Kim S.I."/>
        </authorList>
    </citation>
    <scope>NUCLEOTIDE SEQUENCE [LARGE SCALE GENOMIC DNA]</scope>
    <source>
        <strain evidence="7 8">MS-3</strain>
    </source>
</reference>
<dbReference type="Gene3D" id="2.40.10.220">
    <property type="entry name" value="predicted glycosyltransferase like domains"/>
    <property type="match status" value="1"/>
</dbReference>
<dbReference type="AlphaFoldDB" id="A0A0A1YKI0"/>
<feature type="domain" description="ALG44 beta-barrel" evidence="6">
    <location>
        <begin position="303"/>
        <end position="380"/>
    </location>
</feature>
<evidence type="ECO:0000256" key="1">
    <source>
        <dbReference type="ARBA" id="ARBA00004196"/>
    </source>
</evidence>
<dbReference type="Pfam" id="PF25964">
    <property type="entry name" value="BSH_ALG44"/>
    <property type="match status" value="1"/>
</dbReference>
<comment type="subcellular location">
    <subcellularLocation>
        <location evidence="1">Cell envelope</location>
    </subcellularLocation>
</comment>
<keyword evidence="8" id="KW-1185">Reference proteome</keyword>
<feature type="domain" description="ALG44 barrel-sandwich hybrid" evidence="5">
    <location>
        <begin position="204"/>
        <end position="299"/>
    </location>
</feature>
<dbReference type="EMBL" id="AWSQ01000004">
    <property type="protein sequence ID" value="KFX69189.1"/>
    <property type="molecule type" value="Genomic_DNA"/>
</dbReference>
<evidence type="ECO:0000259" key="4">
    <source>
        <dbReference type="Pfam" id="PF25891"/>
    </source>
</evidence>
<comment type="caution">
    <text evidence="7">The sequence shown here is derived from an EMBL/GenBank/DDBJ whole genome shotgun (WGS) entry which is preliminary data.</text>
</comment>
<dbReference type="PANTHER" id="PTHR30386">
    <property type="entry name" value="MEMBRANE FUSION SUBUNIT OF EMRAB-TOLC MULTIDRUG EFFLUX PUMP"/>
    <property type="match status" value="1"/>
</dbReference>
<evidence type="ECO:0000259" key="3">
    <source>
        <dbReference type="Pfam" id="PF07238"/>
    </source>
</evidence>
<dbReference type="RefSeq" id="WP_025166423.1">
    <property type="nucleotide sequence ID" value="NZ_AWSQ01000004.1"/>
</dbReference>
<protein>
    <submittedName>
        <fullName evidence="7">Hemolysin D</fullName>
    </submittedName>
</protein>
<evidence type="ECO:0000313" key="8">
    <source>
        <dbReference type="Proteomes" id="UP000030063"/>
    </source>
</evidence>
<dbReference type="STRING" id="1395571.TMS3_0117150"/>
<dbReference type="InterPro" id="IPR058834">
    <property type="entry name" value="Beta-barrel_ALG44"/>
</dbReference>
<dbReference type="Gene3D" id="2.40.50.100">
    <property type="match status" value="1"/>
</dbReference>
<dbReference type="eggNOG" id="COG0845">
    <property type="taxonomic scope" value="Bacteria"/>
</dbReference>
<gene>
    <name evidence="7" type="ORF">TMS3_0117150</name>
</gene>
<organism evidence="7 8">
    <name type="scientific">Pseudomonas taeanensis MS-3</name>
    <dbReference type="NCBI Taxonomy" id="1395571"/>
    <lineage>
        <taxon>Bacteria</taxon>
        <taxon>Pseudomonadati</taxon>
        <taxon>Pseudomonadota</taxon>
        <taxon>Gammaproteobacteria</taxon>
        <taxon>Pseudomonadales</taxon>
        <taxon>Pseudomonadaceae</taxon>
        <taxon>Pseudomonas</taxon>
    </lineage>
</organism>
<dbReference type="OrthoDB" id="5912905at2"/>
<evidence type="ECO:0000256" key="2">
    <source>
        <dbReference type="SAM" id="Phobius"/>
    </source>
</evidence>
<dbReference type="InterPro" id="IPR058833">
    <property type="entry name" value="Hl_ALG44"/>
</dbReference>
<keyword evidence="2" id="KW-0812">Transmembrane</keyword>
<dbReference type="SUPFAM" id="SSF141371">
    <property type="entry name" value="PilZ domain-like"/>
    <property type="match status" value="1"/>
</dbReference>
<keyword evidence="2" id="KW-1133">Transmembrane helix</keyword>
<dbReference type="PANTHER" id="PTHR30386:SF19">
    <property type="entry name" value="MULTIDRUG EXPORT PROTEIN EMRA-RELATED"/>
    <property type="match status" value="1"/>
</dbReference>
<dbReference type="InterPro" id="IPR009875">
    <property type="entry name" value="PilZ_domain"/>
</dbReference>
<dbReference type="Pfam" id="PF25891">
    <property type="entry name" value="Hl_ALG44"/>
    <property type="match status" value="1"/>
</dbReference>
<dbReference type="Pfam" id="PF07238">
    <property type="entry name" value="PilZ"/>
    <property type="match status" value="1"/>
</dbReference>
<evidence type="ECO:0000259" key="5">
    <source>
        <dbReference type="Pfam" id="PF25964"/>
    </source>
</evidence>
<sequence length="392" mass="42275">MSVATVVSGNTNVVHESEAQRQYARLKMPARIRFLGPDRETFESELLDLSAGGFSFVQSNQAMRLGGHHKGALVFQIDGLSMTIDVEFQVRSIYAEDQRVGCEFHKLRPREIAALRYLITSYTSGEMVTMGDMLSTLQRDNFAKARKGQEGGGGMGFFSRLRALSFSLLIFLVGVGACAYIINQLYSLYFVTHADSAMVSLPGQQVSMPREGVLQVGLVKVGSEVAKGAPLATFTATMLDVLKSSLPAEQMTPENIERLFSKTLQGTLTSPCDCRVVAQYVGDGQSASKGVPVFELVPLKGVATIEARFPYKAFSKVQPGTRVQVQVSGESTPRNGKIDSVSLQQGGLASDIRVSIVTDEPLSPQVAGRPVEVTIDGLPGNVLIEKVMAAGK</sequence>